<dbReference type="Proteomes" id="UP000479710">
    <property type="component" value="Unassembled WGS sequence"/>
</dbReference>
<evidence type="ECO:0000313" key="2">
    <source>
        <dbReference type="EMBL" id="KAF0913726.1"/>
    </source>
</evidence>
<feature type="compositionally biased region" description="Low complexity" evidence="1">
    <location>
        <begin position="14"/>
        <end position="23"/>
    </location>
</feature>
<feature type="region of interest" description="Disordered" evidence="1">
    <location>
        <begin position="1"/>
        <end position="33"/>
    </location>
</feature>
<name>A0A6G1DMR4_9ORYZ</name>
<comment type="caution">
    <text evidence="2">The sequence shown here is derived from an EMBL/GenBank/DDBJ whole genome shotgun (WGS) entry which is preliminary data.</text>
</comment>
<organism evidence="2 3">
    <name type="scientific">Oryza meyeriana var. granulata</name>
    <dbReference type="NCBI Taxonomy" id="110450"/>
    <lineage>
        <taxon>Eukaryota</taxon>
        <taxon>Viridiplantae</taxon>
        <taxon>Streptophyta</taxon>
        <taxon>Embryophyta</taxon>
        <taxon>Tracheophyta</taxon>
        <taxon>Spermatophyta</taxon>
        <taxon>Magnoliopsida</taxon>
        <taxon>Liliopsida</taxon>
        <taxon>Poales</taxon>
        <taxon>Poaceae</taxon>
        <taxon>BOP clade</taxon>
        <taxon>Oryzoideae</taxon>
        <taxon>Oryzeae</taxon>
        <taxon>Oryzinae</taxon>
        <taxon>Oryza</taxon>
        <taxon>Oryza meyeriana</taxon>
    </lineage>
</organism>
<gene>
    <name evidence="2" type="ORF">E2562_024608</name>
</gene>
<dbReference type="AlphaFoldDB" id="A0A6G1DMR4"/>
<keyword evidence="3" id="KW-1185">Reference proteome</keyword>
<reference evidence="2 3" key="1">
    <citation type="submission" date="2019-11" db="EMBL/GenBank/DDBJ databases">
        <title>Whole genome sequence of Oryza granulata.</title>
        <authorList>
            <person name="Li W."/>
        </authorList>
    </citation>
    <scope>NUCLEOTIDE SEQUENCE [LARGE SCALE GENOMIC DNA]</scope>
    <source>
        <strain evidence="3">cv. Menghai</strain>
        <tissue evidence="2">Leaf</tissue>
    </source>
</reference>
<evidence type="ECO:0000313" key="3">
    <source>
        <dbReference type="Proteomes" id="UP000479710"/>
    </source>
</evidence>
<protein>
    <submittedName>
        <fullName evidence="2">Uncharacterized protein</fullName>
    </submittedName>
</protein>
<accession>A0A6G1DMR4</accession>
<dbReference type="EMBL" id="SPHZ02000006">
    <property type="protein sequence ID" value="KAF0913726.1"/>
    <property type="molecule type" value="Genomic_DNA"/>
</dbReference>
<sequence>MQRPYGDEMPGPCAATTTHQHQAPASPPPFTHNHELYARTTRLRLSDRASRSSTPCEDALLSLSPAVVFVQAES</sequence>
<proteinExistence type="predicted"/>
<evidence type="ECO:0000256" key="1">
    <source>
        <dbReference type="SAM" id="MobiDB-lite"/>
    </source>
</evidence>